<dbReference type="Pfam" id="PF04299">
    <property type="entry name" value="FMN_bind_2"/>
    <property type="match status" value="1"/>
</dbReference>
<gene>
    <name evidence="1" type="ORF">CVN68_05955</name>
</gene>
<dbReference type="InterPro" id="IPR007396">
    <property type="entry name" value="TR_PAI2-type"/>
</dbReference>
<dbReference type="InterPro" id="IPR012349">
    <property type="entry name" value="Split_barrel_FMN-bd"/>
</dbReference>
<name>A0A2K8MCK4_9SPHN</name>
<proteinExistence type="predicted"/>
<evidence type="ECO:0000313" key="1">
    <source>
        <dbReference type="EMBL" id="ATY31577.1"/>
    </source>
</evidence>
<dbReference type="PANTHER" id="PTHR35802">
    <property type="entry name" value="PROTEASE SYNTHASE AND SPORULATION PROTEIN PAI 2"/>
    <property type="match status" value="1"/>
</dbReference>
<dbReference type="PIRSF" id="PIRSF010372">
    <property type="entry name" value="PaiB"/>
    <property type="match status" value="1"/>
</dbReference>
<dbReference type="Gene3D" id="2.30.110.10">
    <property type="entry name" value="Electron Transport, Fmn-binding Protein, Chain A"/>
    <property type="match status" value="1"/>
</dbReference>
<protein>
    <submittedName>
        <fullName evidence="1">FMN-binding negative transcriptional regulator</fullName>
    </submittedName>
</protein>
<reference evidence="1 2" key="1">
    <citation type="submission" date="2017-11" db="EMBL/GenBank/DDBJ databases">
        <title>Complete genome sequence of Sphingomonas sp. Strain Cra20, a psychrotolerant potential plant growth promoting rhizobacteria.</title>
        <authorList>
            <person name="Luo Y."/>
        </authorList>
    </citation>
    <scope>NUCLEOTIDE SEQUENCE [LARGE SCALE GENOMIC DNA]</scope>
    <source>
        <strain evidence="1 2">Cra20</strain>
    </source>
</reference>
<dbReference type="Proteomes" id="UP000229081">
    <property type="component" value="Chromosome"/>
</dbReference>
<evidence type="ECO:0000313" key="2">
    <source>
        <dbReference type="Proteomes" id="UP000229081"/>
    </source>
</evidence>
<organism evidence="1 2">
    <name type="scientific">Sphingomonas psychrotolerans</name>
    <dbReference type="NCBI Taxonomy" id="1327635"/>
    <lineage>
        <taxon>Bacteria</taxon>
        <taxon>Pseudomonadati</taxon>
        <taxon>Pseudomonadota</taxon>
        <taxon>Alphaproteobacteria</taxon>
        <taxon>Sphingomonadales</taxon>
        <taxon>Sphingomonadaceae</taxon>
        <taxon>Sphingomonas</taxon>
    </lineage>
</organism>
<dbReference type="SUPFAM" id="SSF50475">
    <property type="entry name" value="FMN-binding split barrel"/>
    <property type="match status" value="1"/>
</dbReference>
<sequence length="208" mass="22472">MQFDPGSNADLLKLIAGHPLAWLVSRGAGRFEATPLPMLAETDADGALVSLLGHCSRFNAQVDDLRADPSALLLFTGPQAYMSPEPVRQPRWVPTWNFAVAAIAVEVEFVEEETLAAIDSLTNAMETGRARPWTLADAGERVAALLPRIIAFRAHVRGIDARFKLGQEESAATVSDLLAALPEGGLAEWMRRMNADRLADLASPETAK</sequence>
<dbReference type="AlphaFoldDB" id="A0A2K8MCK4"/>
<dbReference type="KEGG" id="sphc:CVN68_05955"/>
<dbReference type="PANTHER" id="PTHR35802:SF1">
    <property type="entry name" value="PROTEASE SYNTHASE AND SPORULATION PROTEIN PAI 2"/>
    <property type="match status" value="1"/>
</dbReference>
<accession>A0A2K8MCK4</accession>
<keyword evidence="2" id="KW-1185">Reference proteome</keyword>
<dbReference type="OrthoDB" id="9794948at2"/>
<dbReference type="RefSeq" id="WP_100281386.1">
    <property type="nucleotide sequence ID" value="NZ_CP024923.1"/>
</dbReference>
<dbReference type="EMBL" id="CP024923">
    <property type="protein sequence ID" value="ATY31577.1"/>
    <property type="molecule type" value="Genomic_DNA"/>
</dbReference>